<evidence type="ECO:0000259" key="7">
    <source>
        <dbReference type="PROSITE" id="PS50011"/>
    </source>
</evidence>
<keyword evidence="4" id="KW-0067">ATP-binding</keyword>
<dbReference type="InterPro" id="IPR011009">
    <property type="entry name" value="Kinase-like_dom_sf"/>
</dbReference>
<dbReference type="GO" id="GO:0005524">
    <property type="term" value="F:ATP binding"/>
    <property type="evidence" value="ECO:0007669"/>
    <property type="project" value="UniProtKB-KW"/>
</dbReference>
<dbReference type="PROSITE" id="PS50011">
    <property type="entry name" value="PROTEIN_KINASE_DOM"/>
    <property type="match status" value="1"/>
</dbReference>
<dbReference type="PANTHER" id="PTHR43289">
    <property type="entry name" value="MITOGEN-ACTIVATED PROTEIN KINASE KINASE KINASE 20-RELATED"/>
    <property type="match status" value="1"/>
</dbReference>
<dbReference type="KEGG" id="samy:DB32_001257"/>
<feature type="region of interest" description="Disordered" evidence="5">
    <location>
        <begin position="418"/>
        <end position="474"/>
    </location>
</feature>
<protein>
    <submittedName>
        <fullName evidence="8">Serine/threonine protein kinase</fullName>
    </submittedName>
</protein>
<feature type="domain" description="Protein kinase" evidence="7">
    <location>
        <begin position="33"/>
        <end position="312"/>
    </location>
</feature>
<dbReference type="AlphaFoldDB" id="A0A0F6W0F3"/>
<reference evidence="8 9" key="1">
    <citation type="submission" date="2015-03" db="EMBL/GenBank/DDBJ databases">
        <title>Genome assembly of Sandaracinus amylolyticus DSM 53668.</title>
        <authorList>
            <person name="Sharma G."/>
            <person name="Subramanian S."/>
        </authorList>
    </citation>
    <scope>NUCLEOTIDE SEQUENCE [LARGE SCALE GENOMIC DNA]</scope>
    <source>
        <strain evidence="8 9">DSM 53668</strain>
    </source>
</reference>
<evidence type="ECO:0000256" key="3">
    <source>
        <dbReference type="ARBA" id="ARBA00022777"/>
    </source>
</evidence>
<evidence type="ECO:0000313" key="9">
    <source>
        <dbReference type="Proteomes" id="UP000034883"/>
    </source>
</evidence>
<accession>A0A0F6W0F3</accession>
<keyword evidence="6" id="KW-0812">Transmembrane</keyword>
<dbReference type="SUPFAM" id="SSF56112">
    <property type="entry name" value="Protein kinase-like (PK-like)"/>
    <property type="match status" value="1"/>
</dbReference>
<keyword evidence="9" id="KW-1185">Reference proteome</keyword>
<dbReference type="PANTHER" id="PTHR43289:SF6">
    <property type="entry name" value="SERINE_THREONINE-PROTEIN KINASE NEKL-3"/>
    <property type="match status" value="1"/>
</dbReference>
<dbReference type="Proteomes" id="UP000034883">
    <property type="component" value="Chromosome"/>
</dbReference>
<evidence type="ECO:0000256" key="2">
    <source>
        <dbReference type="ARBA" id="ARBA00022741"/>
    </source>
</evidence>
<evidence type="ECO:0000256" key="1">
    <source>
        <dbReference type="ARBA" id="ARBA00022679"/>
    </source>
</evidence>
<name>A0A0F6W0F3_9BACT</name>
<evidence type="ECO:0000256" key="5">
    <source>
        <dbReference type="SAM" id="MobiDB-lite"/>
    </source>
</evidence>
<dbReference type="Pfam" id="PF00069">
    <property type="entry name" value="Pkinase"/>
    <property type="match status" value="1"/>
</dbReference>
<dbReference type="Gene3D" id="3.30.200.20">
    <property type="entry name" value="Phosphorylase Kinase, domain 1"/>
    <property type="match status" value="1"/>
</dbReference>
<keyword evidence="2" id="KW-0547">Nucleotide-binding</keyword>
<dbReference type="EMBL" id="CP011125">
    <property type="protein sequence ID" value="AKF04108.1"/>
    <property type="molecule type" value="Genomic_DNA"/>
</dbReference>
<sequence>MERVARAWHRERMLAPERRTPDLPRPPARVDRYELVAEVAQGGMAMVYAARRRDLHGFDKLLALKLLLPHLAREDRFVDMFRDELRIAARIQHANVVQVFDVGEHDGMPFMVMEYLRGRSFASVLQRCEERREDVPRELVIAVIVAVAEGLHAAHEAKSADGEPLGVVHRDVSPQNVHLGFDGQIKVVDFGIAEARGRLTSTRTGEVKGKMAYLAPEQIHRERTIDRRTDLWALGVMAWEALTGRRLFRADTDATTMWNVMHATIPDLRAVAPDVPDAVADQVMACLERDMDLRPASAAEIVRALDAPDRWRAAAIASWMSASFADEKARDEDALAKVLASPPIVDAPVATPRRASVGLVAAALVVLGAGGIAAWAALSSAAYGDTPATSPPVVEAAPVIAPAPPQAPPLIEAPPAIAEPAPVAPEPPRARRARSARSSRERETESAATPPVTTAPTPPRAASGRAEQLLGNPY</sequence>
<gene>
    <name evidence="8" type="ORF">DB32_001257</name>
</gene>
<evidence type="ECO:0000313" key="8">
    <source>
        <dbReference type="EMBL" id="AKF04108.1"/>
    </source>
</evidence>
<dbReference type="CDD" id="cd14014">
    <property type="entry name" value="STKc_PknB_like"/>
    <property type="match status" value="1"/>
</dbReference>
<keyword evidence="6" id="KW-1133">Transmembrane helix</keyword>
<feature type="compositionally biased region" description="Low complexity" evidence="5">
    <location>
        <begin position="446"/>
        <end position="455"/>
    </location>
</feature>
<evidence type="ECO:0000256" key="4">
    <source>
        <dbReference type="ARBA" id="ARBA00022840"/>
    </source>
</evidence>
<proteinExistence type="predicted"/>
<dbReference type="STRING" id="927083.DB32_001257"/>
<dbReference type="GO" id="GO:0004674">
    <property type="term" value="F:protein serine/threonine kinase activity"/>
    <property type="evidence" value="ECO:0007669"/>
    <property type="project" value="UniProtKB-KW"/>
</dbReference>
<keyword evidence="6" id="KW-0472">Membrane</keyword>
<keyword evidence="1" id="KW-0808">Transferase</keyword>
<dbReference type="InterPro" id="IPR000719">
    <property type="entry name" value="Prot_kinase_dom"/>
</dbReference>
<dbReference type="Gene3D" id="1.10.510.10">
    <property type="entry name" value="Transferase(Phosphotransferase) domain 1"/>
    <property type="match status" value="1"/>
</dbReference>
<keyword evidence="8" id="KW-0723">Serine/threonine-protein kinase</keyword>
<evidence type="ECO:0000256" key="6">
    <source>
        <dbReference type="SAM" id="Phobius"/>
    </source>
</evidence>
<keyword evidence="3 8" id="KW-0418">Kinase</keyword>
<feature type="transmembrane region" description="Helical" evidence="6">
    <location>
        <begin position="357"/>
        <end position="378"/>
    </location>
</feature>
<organism evidence="8 9">
    <name type="scientific">Sandaracinus amylolyticus</name>
    <dbReference type="NCBI Taxonomy" id="927083"/>
    <lineage>
        <taxon>Bacteria</taxon>
        <taxon>Pseudomonadati</taxon>
        <taxon>Myxococcota</taxon>
        <taxon>Polyangia</taxon>
        <taxon>Polyangiales</taxon>
        <taxon>Sandaracinaceae</taxon>
        <taxon>Sandaracinus</taxon>
    </lineage>
</organism>